<keyword evidence="3" id="KW-1185">Reference proteome</keyword>
<comment type="caution">
    <text evidence="2">The sequence shown here is derived from an EMBL/GenBank/DDBJ whole genome shotgun (WGS) entry which is preliminary data.</text>
</comment>
<dbReference type="Pfam" id="PF00583">
    <property type="entry name" value="Acetyltransf_1"/>
    <property type="match status" value="1"/>
</dbReference>
<dbReference type="PROSITE" id="PS51186">
    <property type="entry name" value="GNAT"/>
    <property type="match status" value="1"/>
</dbReference>
<gene>
    <name evidence="2" type="ORF">GCM10022202_27530</name>
</gene>
<evidence type="ECO:0000259" key="1">
    <source>
        <dbReference type="PROSITE" id="PS51186"/>
    </source>
</evidence>
<dbReference type="EMBL" id="BAAAYV010000016">
    <property type="protein sequence ID" value="GAA3664076.1"/>
    <property type="molecule type" value="Genomic_DNA"/>
</dbReference>
<accession>A0ABP7BL38</accession>
<dbReference type="SUPFAM" id="SSF55729">
    <property type="entry name" value="Acyl-CoA N-acyltransferases (Nat)"/>
    <property type="match status" value="1"/>
</dbReference>
<sequence length="219" mass="23078">MLRTGVAIGAVARVGGRSYADGMAQITTRPATMAEWDDVQAALTGGGDGRSCQCVWPLLPSKEWSVTTVDEREQLLHDEIEAGPAPGLVAYVDGRAAGWIRIGPRTAQARILRSRIVKSGSDEPLDDGDVWAVTCFSVRKEHRGQGLNASLLEAAIDYARDSGARVVEAYPIATDTTKTSSNSLFVGALSTFLGAGFHEIARPTATRAVVALDLPGAAA</sequence>
<evidence type="ECO:0000313" key="2">
    <source>
        <dbReference type="EMBL" id="GAA3664076.1"/>
    </source>
</evidence>
<protein>
    <submittedName>
        <fullName evidence="2">GNAT family N-acetyltransferase</fullName>
    </submittedName>
</protein>
<dbReference type="InterPro" id="IPR016181">
    <property type="entry name" value="Acyl_CoA_acyltransferase"/>
</dbReference>
<evidence type="ECO:0000313" key="3">
    <source>
        <dbReference type="Proteomes" id="UP001410795"/>
    </source>
</evidence>
<dbReference type="CDD" id="cd04301">
    <property type="entry name" value="NAT_SF"/>
    <property type="match status" value="1"/>
</dbReference>
<dbReference type="Gene3D" id="3.40.630.30">
    <property type="match status" value="1"/>
</dbReference>
<feature type="domain" description="N-acetyltransferase" evidence="1">
    <location>
        <begin position="26"/>
        <end position="215"/>
    </location>
</feature>
<reference evidence="3" key="1">
    <citation type="journal article" date="2019" name="Int. J. Syst. Evol. Microbiol.">
        <title>The Global Catalogue of Microorganisms (GCM) 10K type strain sequencing project: providing services to taxonomists for standard genome sequencing and annotation.</title>
        <authorList>
            <consortium name="The Broad Institute Genomics Platform"/>
            <consortium name="The Broad Institute Genome Sequencing Center for Infectious Disease"/>
            <person name="Wu L."/>
            <person name="Ma J."/>
        </authorList>
    </citation>
    <scope>NUCLEOTIDE SEQUENCE [LARGE SCALE GENOMIC DNA]</scope>
    <source>
        <strain evidence="3">JCM 16546</strain>
    </source>
</reference>
<name>A0ABP7BL38_9MICO</name>
<dbReference type="InterPro" id="IPR000182">
    <property type="entry name" value="GNAT_dom"/>
</dbReference>
<proteinExistence type="predicted"/>
<dbReference type="Proteomes" id="UP001410795">
    <property type="component" value="Unassembled WGS sequence"/>
</dbReference>
<organism evidence="2 3">
    <name type="scientific">Microbacterium marinilacus</name>
    <dbReference type="NCBI Taxonomy" id="415209"/>
    <lineage>
        <taxon>Bacteria</taxon>
        <taxon>Bacillati</taxon>
        <taxon>Actinomycetota</taxon>
        <taxon>Actinomycetes</taxon>
        <taxon>Micrococcales</taxon>
        <taxon>Microbacteriaceae</taxon>
        <taxon>Microbacterium</taxon>
    </lineage>
</organism>